<dbReference type="InterPro" id="IPR005046">
    <property type="entry name" value="DUF285"/>
</dbReference>
<sequence>MKDFLLLLIILVATRVCFSDASTICTSASPISSCISLTDSNFQITVDAYLDEANEADAIATYGDMRYWYTGDITSMASAFASRKEFNLDISAWNVSEVTNMDSMFL</sequence>
<comment type="caution">
    <text evidence="2">The sequence shown here is derived from an EMBL/GenBank/DDBJ whole genome shotgun (WGS) entry which is preliminary data.</text>
</comment>
<accession>A0A9W7EV09</accession>
<evidence type="ECO:0000313" key="2">
    <source>
        <dbReference type="EMBL" id="GMH93679.1"/>
    </source>
</evidence>
<dbReference type="Proteomes" id="UP001165085">
    <property type="component" value="Unassembled WGS sequence"/>
</dbReference>
<dbReference type="Pfam" id="PF03382">
    <property type="entry name" value="DUF285"/>
    <property type="match status" value="1"/>
</dbReference>
<evidence type="ECO:0008006" key="4">
    <source>
        <dbReference type="Google" id="ProtNLM"/>
    </source>
</evidence>
<dbReference type="AlphaFoldDB" id="A0A9W7EV09"/>
<gene>
    <name evidence="2" type="ORF">TrST_g10320</name>
</gene>
<keyword evidence="3" id="KW-1185">Reference proteome</keyword>
<dbReference type="EMBL" id="BRXY01000417">
    <property type="protein sequence ID" value="GMH93679.1"/>
    <property type="molecule type" value="Genomic_DNA"/>
</dbReference>
<feature type="chain" id="PRO_5040729787" description="BspA family leucine-rich repeat surface protein" evidence="1">
    <location>
        <begin position="20"/>
        <end position="106"/>
    </location>
</feature>
<feature type="signal peptide" evidence="1">
    <location>
        <begin position="1"/>
        <end position="19"/>
    </location>
</feature>
<protein>
    <recommendedName>
        <fullName evidence="4">BspA family leucine-rich repeat surface protein</fullName>
    </recommendedName>
</protein>
<proteinExistence type="predicted"/>
<organism evidence="2 3">
    <name type="scientific">Triparma strigata</name>
    <dbReference type="NCBI Taxonomy" id="1606541"/>
    <lineage>
        <taxon>Eukaryota</taxon>
        <taxon>Sar</taxon>
        <taxon>Stramenopiles</taxon>
        <taxon>Ochrophyta</taxon>
        <taxon>Bolidophyceae</taxon>
        <taxon>Parmales</taxon>
        <taxon>Triparmaceae</taxon>
        <taxon>Triparma</taxon>
    </lineage>
</organism>
<name>A0A9W7EV09_9STRA</name>
<keyword evidence="1" id="KW-0732">Signal</keyword>
<reference evidence="3" key="1">
    <citation type="journal article" date="2023" name="Commun. Biol.">
        <title>Genome analysis of Parmales, the sister group of diatoms, reveals the evolutionary specialization of diatoms from phago-mixotrophs to photoautotrophs.</title>
        <authorList>
            <person name="Ban H."/>
            <person name="Sato S."/>
            <person name="Yoshikawa S."/>
            <person name="Yamada K."/>
            <person name="Nakamura Y."/>
            <person name="Ichinomiya M."/>
            <person name="Sato N."/>
            <person name="Blanc-Mathieu R."/>
            <person name="Endo H."/>
            <person name="Kuwata A."/>
            <person name="Ogata H."/>
        </authorList>
    </citation>
    <scope>NUCLEOTIDE SEQUENCE [LARGE SCALE GENOMIC DNA]</scope>
    <source>
        <strain evidence="3">NIES 3701</strain>
    </source>
</reference>
<evidence type="ECO:0000256" key="1">
    <source>
        <dbReference type="SAM" id="SignalP"/>
    </source>
</evidence>
<evidence type="ECO:0000313" key="3">
    <source>
        <dbReference type="Proteomes" id="UP001165085"/>
    </source>
</evidence>